<keyword evidence="2" id="KW-1185">Reference proteome</keyword>
<dbReference type="EMBL" id="JAVREN010000010">
    <property type="protein sequence ID" value="MDT0307193.1"/>
    <property type="molecule type" value="Genomic_DNA"/>
</dbReference>
<evidence type="ECO:0008006" key="3">
    <source>
        <dbReference type="Google" id="ProtNLM"/>
    </source>
</evidence>
<proteinExistence type="predicted"/>
<comment type="caution">
    <text evidence="1">The sequence shown here is derived from an EMBL/GenBank/DDBJ whole genome shotgun (WGS) entry which is preliminary data.</text>
</comment>
<organism evidence="1 2">
    <name type="scientific">Streptomyces boetiae</name>
    <dbReference type="NCBI Taxonomy" id="3075541"/>
    <lineage>
        <taxon>Bacteria</taxon>
        <taxon>Bacillati</taxon>
        <taxon>Actinomycetota</taxon>
        <taxon>Actinomycetes</taxon>
        <taxon>Kitasatosporales</taxon>
        <taxon>Streptomycetaceae</taxon>
        <taxon>Streptomyces</taxon>
    </lineage>
</organism>
<evidence type="ECO:0000313" key="1">
    <source>
        <dbReference type="EMBL" id="MDT0307193.1"/>
    </source>
</evidence>
<dbReference type="RefSeq" id="WP_311630135.1">
    <property type="nucleotide sequence ID" value="NZ_JAVREN010000010.1"/>
</dbReference>
<reference evidence="2" key="1">
    <citation type="submission" date="2023-07" db="EMBL/GenBank/DDBJ databases">
        <title>30 novel species of actinomycetes from the DSMZ collection.</title>
        <authorList>
            <person name="Nouioui I."/>
        </authorList>
    </citation>
    <scope>NUCLEOTIDE SEQUENCE [LARGE SCALE GENOMIC DNA]</scope>
    <source>
        <strain evidence="2">DSM 44917</strain>
    </source>
</reference>
<evidence type="ECO:0000313" key="2">
    <source>
        <dbReference type="Proteomes" id="UP001183388"/>
    </source>
</evidence>
<protein>
    <recommendedName>
        <fullName evidence="3">Secreted protein</fullName>
    </recommendedName>
</protein>
<name>A0ABU2L7K5_9ACTN</name>
<sequence length="84" mass="9374">MAGAIPILIVVTFGYIALCAVSPFGRCRACDGIGFQLTTRRTLTGNTRPHRGPDCRRCEGTGRRLRTGRRIHNAWTRLHHDGTR</sequence>
<accession>A0ABU2L7K5</accession>
<dbReference type="Proteomes" id="UP001183388">
    <property type="component" value="Unassembled WGS sequence"/>
</dbReference>
<gene>
    <name evidence="1" type="ORF">RM780_09485</name>
</gene>